<dbReference type="InterPro" id="IPR057326">
    <property type="entry name" value="KR_dom"/>
</dbReference>
<organism evidence="6 7">
    <name type="scientific">Fulvivirga kasyanovii</name>
    <dbReference type="NCBI Taxonomy" id="396812"/>
    <lineage>
        <taxon>Bacteria</taxon>
        <taxon>Pseudomonadati</taxon>
        <taxon>Bacteroidota</taxon>
        <taxon>Cytophagia</taxon>
        <taxon>Cytophagales</taxon>
        <taxon>Fulvivirgaceae</taxon>
        <taxon>Fulvivirga</taxon>
    </lineage>
</organism>
<feature type="domain" description="Carrier" evidence="4">
    <location>
        <begin position="1223"/>
        <end position="1300"/>
    </location>
</feature>
<dbReference type="InterPro" id="IPR013968">
    <property type="entry name" value="PKS_KR"/>
</dbReference>
<dbReference type="InterPro" id="IPR049490">
    <property type="entry name" value="C883_1060-like_KR_N"/>
</dbReference>
<name>A0ABW9RQ19_9BACT</name>
<evidence type="ECO:0000313" key="7">
    <source>
        <dbReference type="Proteomes" id="UP000798808"/>
    </source>
</evidence>
<dbReference type="PANTHER" id="PTHR43775:SF37">
    <property type="entry name" value="SI:DKEY-61P9.11"/>
    <property type="match status" value="1"/>
</dbReference>
<dbReference type="Pfam" id="PF08659">
    <property type="entry name" value="KR"/>
    <property type="match status" value="1"/>
</dbReference>
<dbReference type="SMART" id="SM00825">
    <property type="entry name" value="PKS_KS"/>
    <property type="match status" value="1"/>
</dbReference>
<reference evidence="6 7" key="1">
    <citation type="submission" date="2019-02" db="EMBL/GenBank/DDBJ databases">
        <authorList>
            <person name="Goldberg S.R."/>
            <person name="Haltli B.A."/>
            <person name="Correa H."/>
            <person name="Russell K.G."/>
        </authorList>
    </citation>
    <scope>NUCLEOTIDE SEQUENCE [LARGE SCALE GENOMIC DNA]</scope>
    <source>
        <strain evidence="6 7">JCM 16186</strain>
    </source>
</reference>
<dbReference type="SUPFAM" id="SSF53901">
    <property type="entry name" value="Thiolase-like"/>
    <property type="match status" value="1"/>
</dbReference>
<dbReference type="Gene3D" id="1.10.1200.10">
    <property type="entry name" value="ACP-like"/>
    <property type="match status" value="2"/>
</dbReference>
<dbReference type="PANTHER" id="PTHR43775">
    <property type="entry name" value="FATTY ACID SYNTHASE"/>
    <property type="match status" value="1"/>
</dbReference>
<dbReference type="CDD" id="cd08953">
    <property type="entry name" value="KR_2_SDR_x"/>
    <property type="match status" value="1"/>
</dbReference>
<keyword evidence="1" id="KW-0596">Phosphopantetheine</keyword>
<dbReference type="PROSITE" id="PS00606">
    <property type="entry name" value="KS3_1"/>
    <property type="match status" value="1"/>
</dbReference>
<dbReference type="InterPro" id="IPR014030">
    <property type="entry name" value="Ketoacyl_synth_N"/>
</dbReference>
<evidence type="ECO:0000256" key="1">
    <source>
        <dbReference type="ARBA" id="ARBA00022450"/>
    </source>
</evidence>
<dbReference type="Pfam" id="PF00109">
    <property type="entry name" value="ketoacyl-synt"/>
    <property type="match status" value="1"/>
</dbReference>
<evidence type="ECO:0000313" key="6">
    <source>
        <dbReference type="EMBL" id="MTI25796.1"/>
    </source>
</evidence>
<dbReference type="Gene3D" id="3.40.47.10">
    <property type="match status" value="1"/>
</dbReference>
<dbReference type="Pfam" id="PF02801">
    <property type="entry name" value="Ketoacyl-synt_C"/>
    <property type="match status" value="1"/>
</dbReference>
<dbReference type="SUPFAM" id="SSF47336">
    <property type="entry name" value="ACP-like"/>
    <property type="match status" value="2"/>
</dbReference>
<accession>A0ABW9RQ19</accession>
<evidence type="ECO:0000256" key="2">
    <source>
        <dbReference type="ARBA" id="ARBA00022553"/>
    </source>
</evidence>
<evidence type="ECO:0000259" key="4">
    <source>
        <dbReference type="PROSITE" id="PS50075"/>
    </source>
</evidence>
<dbReference type="InterPro" id="IPR016039">
    <property type="entry name" value="Thiolase-like"/>
</dbReference>
<comment type="caution">
    <text evidence="6">The sequence shown here is derived from an EMBL/GenBank/DDBJ whole genome shotgun (WGS) entry which is preliminary data.</text>
</comment>
<dbReference type="Pfam" id="PF22621">
    <property type="entry name" value="CurL-like_PKS_C"/>
    <property type="match status" value="1"/>
</dbReference>
<dbReference type="InterPro" id="IPR036736">
    <property type="entry name" value="ACP-like_sf"/>
</dbReference>
<dbReference type="SMART" id="SM00822">
    <property type="entry name" value="PKS_KR"/>
    <property type="match status" value="1"/>
</dbReference>
<dbReference type="PROSITE" id="PS50075">
    <property type="entry name" value="CARRIER"/>
    <property type="match status" value="2"/>
</dbReference>
<feature type="domain" description="Carrier" evidence="4">
    <location>
        <begin position="491"/>
        <end position="564"/>
    </location>
</feature>
<sequence>MTANKLNKYILVITGEDDFIGYFQQWVKTPVVEVRFGLKFEQKSQRQFCLPPTEEGYQQLFQLLGGVPDTIVNYQMLDQSQWIISRLHEYVESSYHHIMGLAKAIIKQKPSGKIKWLYSYSFSGQSYLRPFYSAINGLMRTLHIEFPVVQSQCVELRNRITPSQDTLVMNAETIASHIGKDWDKEVTEVRYTDGELQQRRLSQVKEAELSGQSDSTYLRNDGVYLVTGGLGGIGLIISRHLAKSLTRPTLILVGRTELDSRRNGILSDLRSFDANVDYMKADIASERDVEGLVATVKKNYGHINGIIHCAGILRDNFIIKKSSDESEAVIAPKVYGTVLLDHHTRSEPLDFFFLFSSISGVMGNLGQADYAYANRFLNCFAEERTALQKQGERAGKTVAISWPLWSNGGMQLDQNQLHNLKDTFGMVPISDQEGVAIFEKALSSKFSQFMVMKGRAEKIDRMVKPLKDEPDQKEARTDKVISAVSEKELVKCTKDFVKQLIANVTELPLNKIKETAAFEKFGIDSFAIMKLNNELEQSFGELSKTLFFEYQNVNDLVDYLIKDHHQILLDKFDIAEEVIEIQKDESYPSEEQVQSDVQAVSASNETVTDTTDIAIIGVAGNFPGADTLQEFWQNLSEGKNCISEIPEDRWPANDSFYSADKEEGGKSYTKWGGFIKDIDKFDPLFFNISPAEAELMDPQERLLLQTVWSSIEDAGYTAEKLGTDVGVFMGSMYKHYPLVAKEPQAKALLSSTSYWSIVNRLSYFMNFQGPSIAIDTACASSLTAVYMACHSIWRGECEVSIAGGVNLSLHPDKYIGLSATKMIGSSDKSNSFGQGDGYVPGEGIGAMLLKPLSKAVADKDHIYAVVKAAGANHSGRTSGFSVPGLNAQKNLIVKTIKQSGCPVETISYMESAANGSPFGDAIEVNAINKALSELTDKKEFCAIGTVKSNIGHLEAASGVSQLIKVLMQMKHGKIVPTINAEFLNENITLKNSPVFLQKELVDWEQPESISAEGIKTKIPRRAGINSFGAGGSNVHLVLEEYLSGPESQGDNVQPVIVMLSAQREEALNILAKQLLDHIGNEADISLTNIAHTLMHGRQHMDYRLALVVQDKEDLKFKLEQIVKGDTVAKGCYWGKVDEDKVEELSRLLDDEILSVWIKEASYDKITDAWVQGLDINFSELPQSKYGRKVSLPTYPFDKRSYWIGSDSDLEAKAEKLTLDSAQANEDPLRKEIKSILSEIFKIPEGEIEDNKNLARYGMDSLSGMRFINKVQEKFDIRLSARVLLKHPNVNSFYKMLGEKLKEMTPAKVEAPNNKQEEAGDDLTTLLQKLYSGEVSAQEALANSEP</sequence>
<dbReference type="InterPro" id="IPR014031">
    <property type="entry name" value="Ketoacyl_synth_C"/>
</dbReference>
<dbReference type="InterPro" id="IPR050091">
    <property type="entry name" value="PKS_NRPS_Biosynth_Enz"/>
</dbReference>
<dbReference type="PROSITE" id="PS52004">
    <property type="entry name" value="KS3_2"/>
    <property type="match status" value="1"/>
</dbReference>
<dbReference type="EMBL" id="SMLW01000540">
    <property type="protein sequence ID" value="MTI25796.1"/>
    <property type="molecule type" value="Genomic_DNA"/>
</dbReference>
<gene>
    <name evidence="6" type="ORF">E1163_12650</name>
</gene>
<keyword evidence="7" id="KW-1185">Reference proteome</keyword>
<dbReference type="InterPro" id="IPR036291">
    <property type="entry name" value="NAD(P)-bd_dom_sf"/>
</dbReference>
<dbReference type="SMART" id="SM00823">
    <property type="entry name" value="PKS_PP"/>
    <property type="match status" value="2"/>
</dbReference>
<dbReference type="Proteomes" id="UP000798808">
    <property type="component" value="Unassembled WGS sequence"/>
</dbReference>
<keyword evidence="2" id="KW-0597">Phosphoprotein</keyword>
<dbReference type="Pfam" id="PF00550">
    <property type="entry name" value="PP-binding"/>
    <property type="match status" value="2"/>
</dbReference>
<dbReference type="SUPFAM" id="SSF51735">
    <property type="entry name" value="NAD(P)-binding Rossmann-fold domains"/>
    <property type="match status" value="1"/>
</dbReference>
<protein>
    <submittedName>
        <fullName evidence="6">SDR family NAD(P)-dependent oxidoreductase</fullName>
    </submittedName>
</protein>
<dbReference type="CDD" id="cd00833">
    <property type="entry name" value="PKS"/>
    <property type="match status" value="1"/>
</dbReference>
<dbReference type="RefSeq" id="WP_155172242.1">
    <property type="nucleotide sequence ID" value="NZ_BAAAFL010000037.1"/>
</dbReference>
<dbReference type="Gene3D" id="3.40.50.720">
    <property type="entry name" value="NAD(P)-binding Rossmann-like Domain"/>
    <property type="match status" value="1"/>
</dbReference>
<evidence type="ECO:0000259" key="5">
    <source>
        <dbReference type="PROSITE" id="PS52004"/>
    </source>
</evidence>
<dbReference type="InterPro" id="IPR020841">
    <property type="entry name" value="PKS_Beta-ketoAc_synthase_dom"/>
</dbReference>
<dbReference type="InterPro" id="IPR018201">
    <property type="entry name" value="Ketoacyl_synth_AS"/>
</dbReference>
<dbReference type="SMART" id="SM01294">
    <property type="entry name" value="PKS_PP_betabranch"/>
    <property type="match status" value="1"/>
</dbReference>
<keyword evidence="3" id="KW-0808">Transferase</keyword>
<feature type="domain" description="Ketosynthase family 3 (KS3)" evidence="5">
    <location>
        <begin position="610"/>
        <end position="1040"/>
    </location>
</feature>
<dbReference type="InterPro" id="IPR020806">
    <property type="entry name" value="PKS_PP-bd"/>
</dbReference>
<dbReference type="InterPro" id="IPR009081">
    <property type="entry name" value="PP-bd_ACP"/>
</dbReference>
<evidence type="ECO:0000256" key="3">
    <source>
        <dbReference type="ARBA" id="ARBA00022679"/>
    </source>
</evidence>
<proteinExistence type="predicted"/>
<dbReference type="Gene3D" id="1.10.1240.100">
    <property type="match status" value="1"/>
</dbReference>
<dbReference type="Pfam" id="PF21394">
    <property type="entry name" value="Beta-ketacyl_N"/>
    <property type="match status" value="1"/>
</dbReference>